<evidence type="ECO:0000256" key="3">
    <source>
        <dbReference type="ARBA" id="ARBA00023163"/>
    </source>
</evidence>
<comment type="similarity">
    <text evidence="5">Belongs to the TAF10 family.</text>
</comment>
<dbReference type="GO" id="GO:0000124">
    <property type="term" value="C:SAGA complex"/>
    <property type="evidence" value="ECO:0007669"/>
    <property type="project" value="TreeGrafter"/>
</dbReference>
<accession>A0A8X7BUZ4</accession>
<comment type="caution">
    <text evidence="6">The sequence shown here is derived from an EMBL/GenBank/DDBJ whole genome shotgun (WGS) entry which is preliminary data.</text>
</comment>
<keyword evidence="7" id="KW-1185">Reference proteome</keyword>
<dbReference type="GO" id="GO:1990841">
    <property type="term" value="F:promoter-specific chromatin binding"/>
    <property type="evidence" value="ECO:0007669"/>
    <property type="project" value="TreeGrafter"/>
</dbReference>
<proteinExistence type="inferred from homology"/>
<evidence type="ECO:0000256" key="1">
    <source>
        <dbReference type="ARBA" id="ARBA00004123"/>
    </source>
</evidence>
<evidence type="ECO:0000313" key="6">
    <source>
        <dbReference type="EMBL" id="GFY44880.1"/>
    </source>
</evidence>
<keyword evidence="4" id="KW-0539">Nucleus</keyword>
<sequence>MIMDMNGLTDMELANSPRTPTPPLELSAYEQLKFNRAQLSMMETFRQCKQTCFDALRNMPDHYPEEPFYVRALSELQEIEETMAIAVSDIDSFPPRTNLGYPHHEKTPSNSPRKTPKLLKISFSYCCIVISLEIMNQSIKLEPVASSGEPITPLVFSQSDPSSTTNKTKQSLSEFVTQLDNYTSTIPDPVAAHYMRSAGFSSNDPKIIKLISIAAQKFLSDIASDSLEQCKMKNAEQMKKTTKDKKYVLTMEDLTTSLEEYGISVKKPSYLQ</sequence>
<keyword evidence="3" id="KW-0804">Transcription</keyword>
<dbReference type="GO" id="GO:0016251">
    <property type="term" value="F:RNA polymerase II general transcription initiation factor activity"/>
    <property type="evidence" value="ECO:0007669"/>
    <property type="project" value="TreeGrafter"/>
</dbReference>
<dbReference type="EMBL" id="BMAV01004456">
    <property type="protein sequence ID" value="GFY44880.1"/>
    <property type="molecule type" value="Genomic_DNA"/>
</dbReference>
<evidence type="ECO:0000313" key="7">
    <source>
        <dbReference type="Proteomes" id="UP000886998"/>
    </source>
</evidence>
<dbReference type="PRINTS" id="PR01443">
    <property type="entry name" value="TFIID30KDSUB"/>
</dbReference>
<keyword evidence="2" id="KW-0805">Transcription regulation</keyword>
<comment type="subcellular location">
    <subcellularLocation>
        <location evidence="1">Nucleus</location>
    </subcellularLocation>
</comment>
<dbReference type="Pfam" id="PF03540">
    <property type="entry name" value="TAF10"/>
    <property type="match status" value="1"/>
</dbReference>
<dbReference type="OrthoDB" id="154356at2759"/>
<dbReference type="PANTHER" id="PTHR21242:SF0">
    <property type="entry name" value="TRANSCRIPTION INITIATION FACTOR TFIID SUBUNIT 10"/>
    <property type="match status" value="1"/>
</dbReference>
<dbReference type="InterPro" id="IPR003923">
    <property type="entry name" value="TAF10"/>
</dbReference>
<dbReference type="Proteomes" id="UP000886998">
    <property type="component" value="Unassembled WGS sequence"/>
</dbReference>
<dbReference type="PANTHER" id="PTHR21242">
    <property type="entry name" value="TRANSCRIPTION INITIATION FACTOR TFIID SUBUNIT 10"/>
    <property type="match status" value="1"/>
</dbReference>
<evidence type="ECO:0000256" key="5">
    <source>
        <dbReference type="ARBA" id="ARBA00025730"/>
    </source>
</evidence>
<organism evidence="6 7">
    <name type="scientific">Trichonephila inaurata madagascariensis</name>
    <dbReference type="NCBI Taxonomy" id="2747483"/>
    <lineage>
        <taxon>Eukaryota</taxon>
        <taxon>Metazoa</taxon>
        <taxon>Ecdysozoa</taxon>
        <taxon>Arthropoda</taxon>
        <taxon>Chelicerata</taxon>
        <taxon>Arachnida</taxon>
        <taxon>Araneae</taxon>
        <taxon>Araneomorphae</taxon>
        <taxon>Entelegynae</taxon>
        <taxon>Araneoidea</taxon>
        <taxon>Nephilidae</taxon>
        <taxon>Trichonephila</taxon>
        <taxon>Trichonephila inaurata</taxon>
    </lineage>
</organism>
<dbReference type="GO" id="GO:0006367">
    <property type="term" value="P:transcription initiation at RNA polymerase II promoter"/>
    <property type="evidence" value="ECO:0007669"/>
    <property type="project" value="TreeGrafter"/>
</dbReference>
<dbReference type="AlphaFoldDB" id="A0A8X7BUZ4"/>
<evidence type="ECO:0000256" key="4">
    <source>
        <dbReference type="ARBA" id="ARBA00023242"/>
    </source>
</evidence>
<name>A0A8X7BUZ4_9ARAC</name>
<protein>
    <submittedName>
        <fullName evidence="6">Transcription initiation factor TFIID subunit 10</fullName>
    </submittedName>
</protein>
<dbReference type="GO" id="GO:0005669">
    <property type="term" value="C:transcription factor TFIID complex"/>
    <property type="evidence" value="ECO:0007669"/>
    <property type="project" value="TreeGrafter"/>
</dbReference>
<evidence type="ECO:0000256" key="2">
    <source>
        <dbReference type="ARBA" id="ARBA00023015"/>
    </source>
</evidence>
<dbReference type="CDD" id="cd07982">
    <property type="entry name" value="HFD_TAF10"/>
    <property type="match status" value="1"/>
</dbReference>
<reference evidence="6" key="1">
    <citation type="submission" date="2020-08" db="EMBL/GenBank/DDBJ databases">
        <title>Multicomponent nature underlies the extraordinary mechanical properties of spider dragline silk.</title>
        <authorList>
            <person name="Kono N."/>
            <person name="Nakamura H."/>
            <person name="Mori M."/>
            <person name="Yoshida Y."/>
            <person name="Ohtoshi R."/>
            <person name="Malay A.D."/>
            <person name="Moran D.A.P."/>
            <person name="Tomita M."/>
            <person name="Numata K."/>
            <person name="Arakawa K."/>
        </authorList>
    </citation>
    <scope>NUCLEOTIDE SEQUENCE</scope>
</reference>
<gene>
    <name evidence="6" type="primary">Taf10</name>
    <name evidence="6" type="ORF">TNIN_104381</name>
</gene>